<evidence type="ECO:0000259" key="2">
    <source>
        <dbReference type="Pfam" id="PF09335"/>
    </source>
</evidence>
<keyword evidence="1" id="KW-1133">Transmembrane helix</keyword>
<feature type="domain" description="VTT" evidence="2">
    <location>
        <begin position="21"/>
        <end position="131"/>
    </location>
</feature>
<dbReference type="PANTHER" id="PTHR42709:SF4">
    <property type="entry name" value="INNER MEMBRANE PROTEIN YQAA"/>
    <property type="match status" value="1"/>
</dbReference>
<gene>
    <name evidence="3" type="ORF">OLEAN_C35360</name>
</gene>
<organism evidence="3 4">
    <name type="scientific">Oleispira antarctica RB-8</name>
    <dbReference type="NCBI Taxonomy" id="698738"/>
    <lineage>
        <taxon>Bacteria</taxon>
        <taxon>Pseudomonadati</taxon>
        <taxon>Pseudomonadota</taxon>
        <taxon>Gammaproteobacteria</taxon>
        <taxon>Oceanospirillales</taxon>
        <taxon>Oceanospirillaceae</taxon>
        <taxon>Oleispira</taxon>
    </lineage>
</organism>
<accession>R4YRJ6</accession>
<dbReference type="AlphaFoldDB" id="R4YRJ6"/>
<dbReference type="PANTHER" id="PTHR42709">
    <property type="entry name" value="ALKALINE PHOSPHATASE LIKE PROTEIN"/>
    <property type="match status" value="1"/>
</dbReference>
<dbReference type="EMBL" id="FO203512">
    <property type="protein sequence ID" value="CCK77712.1"/>
    <property type="molecule type" value="Genomic_DNA"/>
</dbReference>
<dbReference type="KEGG" id="oai:OLEAN_C35360"/>
<keyword evidence="4" id="KW-1185">Reference proteome</keyword>
<proteinExistence type="predicted"/>
<evidence type="ECO:0000313" key="4">
    <source>
        <dbReference type="Proteomes" id="UP000032749"/>
    </source>
</evidence>
<keyword evidence="1" id="KW-0812">Transmembrane</keyword>
<reference evidence="3 4" key="1">
    <citation type="journal article" date="2013" name="Nat. Commun.">
        <title>Genome sequence and functional genomic analysis of the oil-degrading bacterium Oleispira antarctica.</title>
        <authorList>
            <person name="Kube M."/>
            <person name="Chernikova T.N."/>
            <person name="Al-Ramahi Y."/>
            <person name="Beloqui A."/>
            <person name="Lopez-Cortez N."/>
            <person name="Guazzaroni M.E."/>
            <person name="Heipieper H.J."/>
            <person name="Klages S."/>
            <person name="Kotsyurbenko O.R."/>
            <person name="Langer I."/>
            <person name="Nechitaylo T.Y."/>
            <person name="Lunsdorf H."/>
            <person name="Fernandez M."/>
            <person name="Juarez S."/>
            <person name="Ciordia S."/>
            <person name="Singer A."/>
            <person name="Kagan O."/>
            <person name="Egorova O."/>
            <person name="Petit P.A."/>
            <person name="Stogios P."/>
            <person name="Kim Y."/>
            <person name="Tchigvintsev A."/>
            <person name="Flick R."/>
            <person name="Denaro R."/>
            <person name="Genovese M."/>
            <person name="Albar J.P."/>
            <person name="Reva O.N."/>
            <person name="Martinez-Gomariz M."/>
            <person name="Tran H."/>
            <person name="Ferrer M."/>
            <person name="Savchenko A."/>
            <person name="Yakunin A.F."/>
            <person name="Yakimov M.M."/>
            <person name="Golyshina O.V."/>
            <person name="Reinhardt R."/>
            <person name="Golyshin P.N."/>
        </authorList>
    </citation>
    <scope>NUCLEOTIDE SEQUENCE [LARGE SCALE GENOMIC DNA]</scope>
</reference>
<dbReference type="Pfam" id="PF09335">
    <property type="entry name" value="VTT_dom"/>
    <property type="match status" value="1"/>
</dbReference>
<dbReference type="GO" id="GO:0005886">
    <property type="term" value="C:plasma membrane"/>
    <property type="evidence" value="ECO:0007669"/>
    <property type="project" value="UniProtKB-ARBA"/>
</dbReference>
<dbReference type="Proteomes" id="UP000032749">
    <property type="component" value="Chromosome"/>
</dbReference>
<feature type="transmembrane region" description="Helical" evidence="1">
    <location>
        <begin position="36"/>
        <end position="60"/>
    </location>
</feature>
<dbReference type="OrthoDB" id="9814483at2"/>
<dbReference type="InterPro" id="IPR051311">
    <property type="entry name" value="DedA_domain"/>
</dbReference>
<protein>
    <recommendedName>
        <fullName evidence="2">VTT domain-containing protein</fullName>
    </recommendedName>
</protein>
<dbReference type="InterPro" id="IPR032816">
    <property type="entry name" value="VTT_dom"/>
</dbReference>
<feature type="transmembrane region" description="Helical" evidence="1">
    <location>
        <begin position="6"/>
        <end position="29"/>
    </location>
</feature>
<dbReference type="STRING" id="698738.OLEAN_C35360"/>
<feature type="transmembrane region" description="Helical" evidence="1">
    <location>
        <begin position="84"/>
        <end position="107"/>
    </location>
</feature>
<name>R4YRJ6_OLEAN</name>
<sequence>MALIGLFFSALIASTLFPMGSEVVLIALLDQGHNVLLLWFIATVGNTLGSCINYAIGYWASEYVTNKYRNVRSWQQGQRLYNRYGIWSLLLAWLPIIGDPITLIAGLAQTRFKVFVLLVTLGKGARYAVLIALAQWALNS</sequence>
<dbReference type="HOGENOM" id="CLU_125997_2_0_6"/>
<keyword evidence="1" id="KW-0472">Membrane</keyword>
<evidence type="ECO:0000313" key="3">
    <source>
        <dbReference type="EMBL" id="CCK77712.1"/>
    </source>
</evidence>
<evidence type="ECO:0000256" key="1">
    <source>
        <dbReference type="SAM" id="Phobius"/>
    </source>
</evidence>
<feature type="transmembrane region" description="Helical" evidence="1">
    <location>
        <begin position="114"/>
        <end position="138"/>
    </location>
</feature>